<organism evidence="3 4">
    <name type="scientific">Algoriphagus confluentis</name>
    <dbReference type="NCBI Taxonomy" id="1697556"/>
    <lineage>
        <taxon>Bacteria</taxon>
        <taxon>Pseudomonadati</taxon>
        <taxon>Bacteroidota</taxon>
        <taxon>Cytophagia</taxon>
        <taxon>Cytophagales</taxon>
        <taxon>Cyclobacteriaceae</taxon>
        <taxon>Algoriphagus</taxon>
    </lineage>
</organism>
<evidence type="ECO:0000259" key="2">
    <source>
        <dbReference type="Pfam" id="PF12508"/>
    </source>
</evidence>
<reference evidence="3 4" key="1">
    <citation type="submission" date="2023-08" db="EMBL/GenBank/DDBJ databases">
        <title>Draft genome sequence of Algoriphagus confluentis.</title>
        <authorList>
            <person name="Takatani N."/>
            <person name="Hosokawa M."/>
            <person name="Sawabe T."/>
        </authorList>
    </citation>
    <scope>NUCLEOTIDE SEQUENCE [LARGE SCALE GENOMIC DNA]</scope>
    <source>
        <strain evidence="3 4">NBRC 111222</strain>
    </source>
</reference>
<accession>A0ABQ6PRQ8</accession>
<comment type="caution">
    <text evidence="3">The sequence shown here is derived from an EMBL/GenBank/DDBJ whole genome shotgun (WGS) entry which is preliminary data.</text>
</comment>
<name>A0ABQ6PRQ8_9BACT</name>
<sequence>MKSNLPEAARKRQGLFLLCLPVLLVPILWLLIGNAQPASAHEEGETKGMNLELPSPNLERKQASKSDAYQALQKEEKKQDNWNLPDFLVQSRTETKHDRERNGLSSSLAGFSSYTPTSSPSTSLPAMEVDQRIKELKTLIEGQGNRENSGISGTSSNSMILEKAENPAEILPQTVEGIRREEDSELIQLQGMMDRLQAGKGQPDPELVQLEGLMDKILQLQYPDRFPVENTSLDSELIPLPVGDPSIPDSENWNQGELGMTLEASNGFFGLEESLNGEHPQLSGYKKTYLSAVSKTQEIVPGDALELVLEEELIIGGNILAAGTPLFAKTSLEGSRLQVQVLGILQDGVLLPVSLKGYSQDGVPGISLSAMKGASQWFQNAGQSLQSMNINSMGMDWQSQVANSGIQATRSLLRNPSKMRKMEIKAGHPVLLIDSSSSTSKTQIL</sequence>
<dbReference type="Pfam" id="PF12508">
    <property type="entry name" value="Transposon_TraM"/>
    <property type="match status" value="1"/>
</dbReference>
<dbReference type="EMBL" id="BTPD01000011">
    <property type="protein sequence ID" value="GMQ30643.1"/>
    <property type="molecule type" value="Genomic_DNA"/>
</dbReference>
<keyword evidence="4" id="KW-1185">Reference proteome</keyword>
<proteinExistence type="predicted"/>
<gene>
    <name evidence="3" type="ORF">Aconfl_32860</name>
</gene>
<feature type="compositionally biased region" description="Basic and acidic residues" evidence="1">
    <location>
        <begin position="93"/>
        <end position="102"/>
    </location>
</feature>
<evidence type="ECO:0000313" key="4">
    <source>
        <dbReference type="Proteomes" id="UP001338309"/>
    </source>
</evidence>
<protein>
    <recommendedName>
        <fullName evidence="2">Conjugative transposon TraM C-terminal domain-containing protein</fullName>
    </recommendedName>
</protein>
<feature type="region of interest" description="Disordered" evidence="1">
    <location>
        <begin position="92"/>
        <end position="125"/>
    </location>
</feature>
<evidence type="ECO:0000256" key="1">
    <source>
        <dbReference type="SAM" id="MobiDB-lite"/>
    </source>
</evidence>
<dbReference type="Proteomes" id="UP001338309">
    <property type="component" value="Unassembled WGS sequence"/>
</dbReference>
<dbReference type="InterPro" id="IPR055407">
    <property type="entry name" value="TraM_C"/>
</dbReference>
<evidence type="ECO:0000313" key="3">
    <source>
        <dbReference type="EMBL" id="GMQ30643.1"/>
    </source>
</evidence>
<dbReference type="RefSeq" id="WP_338225354.1">
    <property type="nucleotide sequence ID" value="NZ_BTPD01000011.1"/>
</dbReference>
<feature type="compositionally biased region" description="Low complexity" evidence="1">
    <location>
        <begin position="112"/>
        <end position="125"/>
    </location>
</feature>
<feature type="domain" description="Conjugative transposon TraM C-terminal" evidence="2">
    <location>
        <begin position="292"/>
        <end position="432"/>
    </location>
</feature>